<dbReference type="SMART" id="SM00829">
    <property type="entry name" value="PKS_ER"/>
    <property type="match status" value="1"/>
</dbReference>
<dbReference type="AlphaFoldDB" id="A0A9Q9AWE4"/>
<dbReference type="Gene3D" id="3.90.180.10">
    <property type="entry name" value="Medium-chain alcohol dehydrogenases, catalytic domain"/>
    <property type="match status" value="1"/>
</dbReference>
<dbReference type="SUPFAM" id="SSF50129">
    <property type="entry name" value="GroES-like"/>
    <property type="match status" value="1"/>
</dbReference>
<gene>
    <name evidence="5" type="ORF">Slin15195_G096940</name>
</gene>
<dbReference type="InterPro" id="IPR036291">
    <property type="entry name" value="NAD(P)-bd_dom_sf"/>
</dbReference>
<sequence length="435" mass="46823">MSVAIARTARPMAHDAFDDNDLDIGEDIDWGTATPVTRINSLDGKKLSSAISRCALQQADLPSQQKALVLHGLKQPFSISGEHNVPKTKSSDELVVRIEAIGLNPIDWKSVDYGFGIPVLPYVAGRDFGGVVVKAPSNSSHIKVGDVVICGSTDYRDLRKAAYQEYAIASDHTVCRLPDHIPVSHGAALGVAYVAASLTLGICFGLRLPDIAEAKDSRGPDVRQIVRRTVLEDLPADTIAECLSMPEHERPEVGDWLVIWGGSSTSALVLSQIAHLAGLRVILVVDVAKHGARMMESKDFVLVDSHSAARAGDVIRNLTKGELRFAVDTVGKPTAEALAQCLETGGAKRPHLVGLAALPKERISGIVYHNVPVKLFHEVREVGLSLMAWLEQALKYKVLNLPVIETAPNGLEGVNAALDRMRQGQISGKRLVVPL</sequence>
<keyword evidence="3" id="KW-0560">Oxidoreductase</keyword>
<accession>A0A9Q9AWE4</accession>
<evidence type="ECO:0000313" key="5">
    <source>
        <dbReference type="EMBL" id="USW56375.1"/>
    </source>
</evidence>
<dbReference type="Pfam" id="PF08240">
    <property type="entry name" value="ADH_N"/>
    <property type="match status" value="1"/>
</dbReference>
<dbReference type="EMBL" id="CP099425">
    <property type="protein sequence ID" value="USW56375.1"/>
    <property type="molecule type" value="Genomic_DNA"/>
</dbReference>
<evidence type="ECO:0000259" key="4">
    <source>
        <dbReference type="SMART" id="SM00829"/>
    </source>
</evidence>
<dbReference type="InterPro" id="IPR011032">
    <property type="entry name" value="GroES-like_sf"/>
</dbReference>
<feature type="domain" description="Enoyl reductase (ER)" evidence="4">
    <location>
        <begin position="72"/>
        <end position="432"/>
    </location>
</feature>
<evidence type="ECO:0000256" key="1">
    <source>
        <dbReference type="ARBA" id="ARBA00008072"/>
    </source>
</evidence>
<dbReference type="InterPro" id="IPR020843">
    <property type="entry name" value="ER"/>
</dbReference>
<dbReference type="PANTHER" id="PTHR45348">
    <property type="entry name" value="HYPOTHETICAL OXIDOREDUCTASE (EUROFUNG)"/>
    <property type="match status" value="1"/>
</dbReference>
<dbReference type="Gene3D" id="3.40.50.720">
    <property type="entry name" value="NAD(P)-binding Rossmann-like Domain"/>
    <property type="match status" value="1"/>
</dbReference>
<dbReference type="InterPro" id="IPR047122">
    <property type="entry name" value="Trans-enoyl_RdTase-like"/>
</dbReference>
<dbReference type="GO" id="GO:0016651">
    <property type="term" value="F:oxidoreductase activity, acting on NAD(P)H"/>
    <property type="evidence" value="ECO:0007669"/>
    <property type="project" value="InterPro"/>
</dbReference>
<dbReference type="InterPro" id="IPR013154">
    <property type="entry name" value="ADH-like_N"/>
</dbReference>
<name>A0A9Q9AWE4_9PEZI</name>
<organism evidence="5 6">
    <name type="scientific">Septoria linicola</name>
    <dbReference type="NCBI Taxonomy" id="215465"/>
    <lineage>
        <taxon>Eukaryota</taxon>
        <taxon>Fungi</taxon>
        <taxon>Dikarya</taxon>
        <taxon>Ascomycota</taxon>
        <taxon>Pezizomycotina</taxon>
        <taxon>Dothideomycetes</taxon>
        <taxon>Dothideomycetidae</taxon>
        <taxon>Mycosphaerellales</taxon>
        <taxon>Mycosphaerellaceae</taxon>
        <taxon>Septoria</taxon>
    </lineage>
</organism>
<evidence type="ECO:0000313" key="6">
    <source>
        <dbReference type="Proteomes" id="UP001056384"/>
    </source>
</evidence>
<proteinExistence type="inferred from homology"/>
<dbReference type="PANTHER" id="PTHR45348:SF2">
    <property type="entry name" value="ZINC-TYPE ALCOHOL DEHYDROGENASE-LIKE PROTEIN C2E1P3.01"/>
    <property type="match status" value="1"/>
</dbReference>
<keyword evidence="6" id="KW-1185">Reference proteome</keyword>
<dbReference type="CDD" id="cd08249">
    <property type="entry name" value="enoyl_reductase_like"/>
    <property type="match status" value="1"/>
</dbReference>
<reference evidence="5" key="1">
    <citation type="submission" date="2022-06" db="EMBL/GenBank/DDBJ databases">
        <title>Complete genome sequences of two strains of the flax pathogen Septoria linicola.</title>
        <authorList>
            <person name="Lapalu N."/>
            <person name="Simon A."/>
            <person name="Demenou B."/>
            <person name="Paumier D."/>
            <person name="Guillot M.-P."/>
            <person name="Gout L."/>
            <person name="Valade R."/>
        </authorList>
    </citation>
    <scope>NUCLEOTIDE SEQUENCE</scope>
    <source>
        <strain evidence="5">SE15195</strain>
    </source>
</reference>
<protein>
    <submittedName>
        <fullName evidence="5">GroES-like superfamily, polyketide synthase, enoylreductase domain-containing protein</fullName>
    </submittedName>
</protein>
<evidence type="ECO:0000256" key="3">
    <source>
        <dbReference type="ARBA" id="ARBA00023002"/>
    </source>
</evidence>
<comment type="subunit">
    <text evidence="2">Monomer.</text>
</comment>
<comment type="similarity">
    <text evidence="1">Belongs to the zinc-containing alcohol dehydrogenase family.</text>
</comment>
<evidence type="ECO:0000256" key="2">
    <source>
        <dbReference type="ARBA" id="ARBA00011245"/>
    </source>
</evidence>
<dbReference type="Proteomes" id="UP001056384">
    <property type="component" value="Chromosome 8"/>
</dbReference>
<dbReference type="SUPFAM" id="SSF51735">
    <property type="entry name" value="NAD(P)-binding Rossmann-fold domains"/>
    <property type="match status" value="1"/>
</dbReference>
<dbReference type="OrthoDB" id="201656at2759"/>